<evidence type="ECO:0000313" key="7">
    <source>
        <dbReference type="EMBL" id="SUZ64787.1"/>
    </source>
</evidence>
<keyword evidence="4" id="KW-0067">ATP-binding</keyword>
<name>A0A381PEX9_9ZZZZ</name>
<evidence type="ECO:0000256" key="3">
    <source>
        <dbReference type="ARBA" id="ARBA00022741"/>
    </source>
</evidence>
<dbReference type="PRINTS" id="PR01652">
    <property type="entry name" value="SHAPEPROTEIN"/>
</dbReference>
<comment type="similarity">
    <text evidence="6">Belongs to the FtsA/MreB family.</text>
</comment>
<keyword evidence="3" id="KW-0547">Nucleotide-binding</keyword>
<evidence type="ECO:0000256" key="2">
    <source>
        <dbReference type="ARBA" id="ARBA00022490"/>
    </source>
</evidence>
<comment type="subcellular location">
    <subcellularLocation>
        <location evidence="1">Cytoplasm</location>
    </subcellularLocation>
</comment>
<dbReference type="GO" id="GO:0008360">
    <property type="term" value="P:regulation of cell shape"/>
    <property type="evidence" value="ECO:0007669"/>
    <property type="project" value="UniProtKB-KW"/>
</dbReference>
<dbReference type="EMBL" id="UINC01000942">
    <property type="protein sequence ID" value="SUZ64787.1"/>
    <property type="molecule type" value="Genomic_DNA"/>
</dbReference>
<dbReference type="SUPFAM" id="SSF53067">
    <property type="entry name" value="Actin-like ATPase domain"/>
    <property type="match status" value="2"/>
</dbReference>
<dbReference type="HAMAP" id="MF_02207">
    <property type="entry name" value="MreB"/>
    <property type="match status" value="1"/>
</dbReference>
<dbReference type="Gene3D" id="3.30.420.40">
    <property type="match status" value="3"/>
</dbReference>
<sequence>MNIVKNGIGSAGWVSGDIAIDLGTANTLIWIPSKGIIINEPSIIARNINDGSVLAVGKEASLMVGKTHRDIETINPLKDGVIADFEATDGMLLGFVKKINFSPIARFKMVICVPSGVTGVERKAVRDSAERANGREVYLIEEPVAAAIGIGIDISQPVGNMIVDIGGGTSEIAVIALNGVVTKETIKIAGHEMDEAIVQWFRAEHKLDVGEPTAEKIKKKVGTAMRMDQAPIQIKGRDLVSGIPKTVEVSSDEIRQALKDCVTQIVDVIKRALEKTPPELAVDVLERGIILTGGGSMLKGLDQNIRERTNLPTNLSENPLTDVVRGTGMVLSNIKKYTDVLM</sequence>
<dbReference type="GO" id="GO:0005737">
    <property type="term" value="C:cytoplasm"/>
    <property type="evidence" value="ECO:0007669"/>
    <property type="project" value="UniProtKB-SubCell"/>
</dbReference>
<evidence type="ECO:0000256" key="6">
    <source>
        <dbReference type="ARBA" id="ARBA00023458"/>
    </source>
</evidence>
<protein>
    <recommendedName>
        <fullName evidence="8">Cell shape-determining protein MreB</fullName>
    </recommendedName>
</protein>
<dbReference type="GO" id="GO:0000902">
    <property type="term" value="P:cell morphogenesis"/>
    <property type="evidence" value="ECO:0007669"/>
    <property type="project" value="InterPro"/>
</dbReference>
<evidence type="ECO:0008006" key="8">
    <source>
        <dbReference type="Google" id="ProtNLM"/>
    </source>
</evidence>
<dbReference type="PANTHER" id="PTHR42749">
    <property type="entry name" value="CELL SHAPE-DETERMINING PROTEIN MREB"/>
    <property type="match status" value="1"/>
</dbReference>
<dbReference type="AlphaFoldDB" id="A0A381PEX9"/>
<reference evidence="7" key="1">
    <citation type="submission" date="2018-05" db="EMBL/GenBank/DDBJ databases">
        <authorList>
            <person name="Lanie J.A."/>
            <person name="Ng W.-L."/>
            <person name="Kazmierczak K.M."/>
            <person name="Andrzejewski T.M."/>
            <person name="Davidsen T.M."/>
            <person name="Wayne K.J."/>
            <person name="Tettelin H."/>
            <person name="Glass J.I."/>
            <person name="Rusch D."/>
            <person name="Podicherti R."/>
            <person name="Tsui H.-C.T."/>
            <person name="Winkler M.E."/>
        </authorList>
    </citation>
    <scope>NUCLEOTIDE SEQUENCE</scope>
</reference>
<evidence type="ECO:0000256" key="5">
    <source>
        <dbReference type="ARBA" id="ARBA00022960"/>
    </source>
</evidence>
<keyword evidence="2" id="KW-0963">Cytoplasm</keyword>
<dbReference type="InterPro" id="IPR043129">
    <property type="entry name" value="ATPase_NBD"/>
</dbReference>
<dbReference type="InterPro" id="IPR004753">
    <property type="entry name" value="MreB"/>
</dbReference>
<dbReference type="NCBIfam" id="NF010539">
    <property type="entry name" value="PRK13927.1"/>
    <property type="match status" value="1"/>
</dbReference>
<dbReference type="CDD" id="cd10225">
    <property type="entry name" value="ASKHA_NBD_MreB-like"/>
    <property type="match status" value="1"/>
</dbReference>
<keyword evidence="5" id="KW-0133">Cell shape</keyword>
<dbReference type="Pfam" id="PF06723">
    <property type="entry name" value="MreB_Mbl"/>
    <property type="match status" value="1"/>
</dbReference>
<dbReference type="InterPro" id="IPR056546">
    <property type="entry name" value="MreB_MamK-like"/>
</dbReference>
<gene>
    <name evidence="7" type="ORF">METZ01_LOCUS17641</name>
</gene>
<dbReference type="PANTHER" id="PTHR42749:SF1">
    <property type="entry name" value="CELL SHAPE-DETERMINING PROTEIN MREB"/>
    <property type="match status" value="1"/>
</dbReference>
<proteinExistence type="inferred from homology"/>
<evidence type="ECO:0000256" key="1">
    <source>
        <dbReference type="ARBA" id="ARBA00004496"/>
    </source>
</evidence>
<organism evidence="7">
    <name type="scientific">marine metagenome</name>
    <dbReference type="NCBI Taxonomy" id="408172"/>
    <lineage>
        <taxon>unclassified sequences</taxon>
        <taxon>metagenomes</taxon>
        <taxon>ecological metagenomes</taxon>
    </lineage>
</organism>
<evidence type="ECO:0000256" key="4">
    <source>
        <dbReference type="ARBA" id="ARBA00022840"/>
    </source>
</evidence>
<accession>A0A381PEX9</accession>
<dbReference type="GO" id="GO:0005524">
    <property type="term" value="F:ATP binding"/>
    <property type="evidence" value="ECO:0007669"/>
    <property type="project" value="UniProtKB-KW"/>
</dbReference>
<dbReference type="NCBIfam" id="TIGR00904">
    <property type="entry name" value="mreB"/>
    <property type="match status" value="1"/>
</dbReference>